<name>A0A3S0JUJ9_9BACI</name>
<dbReference type="Proteomes" id="UP000276349">
    <property type="component" value="Unassembled WGS sequence"/>
</dbReference>
<accession>A0A3S0JUJ9</accession>
<proteinExistence type="predicted"/>
<gene>
    <name evidence="4" type="ORF">EKG35_00145</name>
</gene>
<evidence type="ECO:0000256" key="1">
    <source>
        <dbReference type="SAM" id="SignalP"/>
    </source>
</evidence>
<dbReference type="InterPro" id="IPR003343">
    <property type="entry name" value="Big_2"/>
</dbReference>
<comment type="caution">
    <text evidence="4">The sequence shown here is derived from an EMBL/GenBank/DDBJ whole genome shotgun (WGS) entry which is preliminary data.</text>
</comment>
<feature type="domain" description="BIG2" evidence="3">
    <location>
        <begin position="177"/>
        <end position="257"/>
    </location>
</feature>
<dbReference type="SMART" id="SM00089">
    <property type="entry name" value="PKD"/>
    <property type="match status" value="1"/>
</dbReference>
<dbReference type="InterPro" id="IPR008964">
    <property type="entry name" value="Invasin/intimin_cell_adhesion"/>
</dbReference>
<sequence length="612" mass="68960">MMKKKKLLLLLIPLLILATVFTSAFTQVQTFTIEGILAHDEFNFGREPSGYEEVSYTLLEDPDGRTGYSGQLYICLGGDWVEDGKPVRTDDSGRDKTYEVADYKNEIIALYGKDIYQKALASGQTLVYDSSRGKPVIHSEKDEKLDVTPCKDGDKAYFYNNLDFYLKLAFTVDGEQGGSKLTIIPPEQSIYVGEQAQYRAIWTENGEETDVTELSTWKSMNTNLATSDGNGKFMGTSKGSLTVTAVYNNRSQTAYLNVLENGEPIPEPGDPEKEPNSPPVAVIDAPEEVEVGEDFCIRSKSYDSDGYIVFHDWYVSGDLELDKNDEEGWTETTENKCGVYFEDEGEYEIELQVTDDAGSSDDTTHTIKVTPPKPDARFQVKGHFKEDRDLTFVTTSTGSKYSAIDWSKSYVEVSAVDSKNDEHIRIYLGGEHVGKGTFYDKKEFDLLFRKTGDYKITHYVVNKHGLSDKATGTFFIEPDLPPVAEIETSPIVYMNPKNLHSNFPYTDQTIYGKATSPDGDVIEEYIYSVTYDSNNDGEYEDDEPVVHFSSNEMVVGKTYDYQHPEFPNLKIFASFDNNYNLNFETPYVGKYHVLLTAVEGWNNANYTTKSFN</sequence>
<dbReference type="SMART" id="SM00635">
    <property type="entry name" value="BID_2"/>
    <property type="match status" value="1"/>
</dbReference>
<dbReference type="Pfam" id="PF18911">
    <property type="entry name" value="PKD_4"/>
    <property type="match status" value="1"/>
</dbReference>
<dbReference type="AlphaFoldDB" id="A0A3S0JUJ9"/>
<feature type="chain" id="PRO_5018560127" evidence="1">
    <location>
        <begin position="25"/>
        <end position="612"/>
    </location>
</feature>
<dbReference type="InterPro" id="IPR013783">
    <property type="entry name" value="Ig-like_fold"/>
</dbReference>
<organism evidence="4 5">
    <name type="scientific">Lysinibacillus telephonicus</name>
    <dbReference type="NCBI Taxonomy" id="1714840"/>
    <lineage>
        <taxon>Bacteria</taxon>
        <taxon>Bacillati</taxon>
        <taxon>Bacillota</taxon>
        <taxon>Bacilli</taxon>
        <taxon>Bacillales</taxon>
        <taxon>Bacillaceae</taxon>
        <taxon>Lysinibacillus</taxon>
    </lineage>
</organism>
<reference evidence="4 5" key="1">
    <citation type="submission" date="2018-12" db="EMBL/GenBank/DDBJ databases">
        <authorList>
            <person name="Yu L."/>
        </authorList>
    </citation>
    <scope>NUCLEOTIDE SEQUENCE [LARGE SCALE GENOMIC DNA]</scope>
    <source>
        <strain evidence="4 5">S5H2222</strain>
    </source>
</reference>
<dbReference type="InterPro" id="IPR035986">
    <property type="entry name" value="PKD_dom_sf"/>
</dbReference>
<dbReference type="SUPFAM" id="SSF49299">
    <property type="entry name" value="PKD domain"/>
    <property type="match status" value="1"/>
</dbReference>
<evidence type="ECO:0000313" key="5">
    <source>
        <dbReference type="Proteomes" id="UP000276349"/>
    </source>
</evidence>
<evidence type="ECO:0000313" key="4">
    <source>
        <dbReference type="EMBL" id="RTQ96495.1"/>
    </source>
</evidence>
<dbReference type="Gene3D" id="2.60.40.1080">
    <property type="match status" value="1"/>
</dbReference>
<feature type="domain" description="PKD/Chitinase" evidence="2">
    <location>
        <begin position="282"/>
        <end position="372"/>
    </location>
</feature>
<dbReference type="Pfam" id="PF02368">
    <property type="entry name" value="Big_2"/>
    <property type="match status" value="1"/>
</dbReference>
<dbReference type="InterPro" id="IPR000601">
    <property type="entry name" value="PKD_dom"/>
</dbReference>
<dbReference type="Gene3D" id="2.60.40.10">
    <property type="entry name" value="Immunoglobulins"/>
    <property type="match status" value="1"/>
</dbReference>
<protein>
    <submittedName>
        <fullName evidence="4">Ig-like domain-containing protein</fullName>
    </submittedName>
</protein>
<keyword evidence="5" id="KW-1185">Reference proteome</keyword>
<keyword evidence="1" id="KW-0732">Signal</keyword>
<dbReference type="OrthoDB" id="25008at2"/>
<dbReference type="SUPFAM" id="SSF49373">
    <property type="entry name" value="Invasin/intimin cell-adhesion fragments"/>
    <property type="match status" value="1"/>
</dbReference>
<feature type="signal peptide" evidence="1">
    <location>
        <begin position="1"/>
        <end position="24"/>
    </location>
</feature>
<evidence type="ECO:0000259" key="2">
    <source>
        <dbReference type="SMART" id="SM00089"/>
    </source>
</evidence>
<dbReference type="EMBL" id="RXNR01000001">
    <property type="protein sequence ID" value="RTQ96495.1"/>
    <property type="molecule type" value="Genomic_DNA"/>
</dbReference>
<evidence type="ECO:0000259" key="3">
    <source>
        <dbReference type="SMART" id="SM00635"/>
    </source>
</evidence>
<dbReference type="InterPro" id="IPR022409">
    <property type="entry name" value="PKD/Chitinase_dom"/>
</dbReference>